<evidence type="ECO:0000313" key="8">
    <source>
        <dbReference type="Proteomes" id="UP001190926"/>
    </source>
</evidence>
<dbReference type="GO" id="GO:0016020">
    <property type="term" value="C:membrane"/>
    <property type="evidence" value="ECO:0007669"/>
    <property type="project" value="UniProtKB-SubCell"/>
</dbReference>
<evidence type="ECO:0000256" key="2">
    <source>
        <dbReference type="ARBA" id="ARBA00022692"/>
    </source>
</evidence>
<evidence type="ECO:0000313" key="7">
    <source>
        <dbReference type="EMBL" id="KAH6756464.1"/>
    </source>
</evidence>
<evidence type="ECO:0000256" key="5">
    <source>
        <dbReference type="SAM" id="Phobius"/>
    </source>
</evidence>
<dbReference type="Gene3D" id="2.60.40.1820">
    <property type="match status" value="1"/>
</dbReference>
<dbReference type="AlphaFoldDB" id="A0AAD4IPH4"/>
<name>A0AAD4IPH4_PERFH</name>
<dbReference type="PANTHER" id="PTHR31234:SF65">
    <property type="entry name" value="LATE EMBRYOGENESIS ABUNDANT PROTEIN, LEA_2 SUBGROUP"/>
    <property type="match status" value="1"/>
</dbReference>
<comment type="caution">
    <text evidence="7">The sequence shown here is derived from an EMBL/GenBank/DDBJ whole genome shotgun (WGS) entry which is preliminary data.</text>
</comment>
<comment type="subcellular location">
    <subcellularLocation>
        <location evidence="1">Membrane</location>
        <topology evidence="1">Single-pass membrane protein</topology>
    </subcellularLocation>
</comment>
<evidence type="ECO:0000259" key="6">
    <source>
        <dbReference type="Pfam" id="PF03168"/>
    </source>
</evidence>
<dbReference type="InterPro" id="IPR044839">
    <property type="entry name" value="NDR1-like"/>
</dbReference>
<keyword evidence="4 5" id="KW-0472">Membrane</keyword>
<organism evidence="7 8">
    <name type="scientific">Perilla frutescens var. hirtella</name>
    <name type="common">Perilla citriodora</name>
    <name type="synonym">Perilla setoyensis</name>
    <dbReference type="NCBI Taxonomy" id="608512"/>
    <lineage>
        <taxon>Eukaryota</taxon>
        <taxon>Viridiplantae</taxon>
        <taxon>Streptophyta</taxon>
        <taxon>Embryophyta</taxon>
        <taxon>Tracheophyta</taxon>
        <taxon>Spermatophyta</taxon>
        <taxon>Magnoliopsida</taxon>
        <taxon>eudicotyledons</taxon>
        <taxon>Gunneridae</taxon>
        <taxon>Pentapetalae</taxon>
        <taxon>asterids</taxon>
        <taxon>lamiids</taxon>
        <taxon>Lamiales</taxon>
        <taxon>Lamiaceae</taxon>
        <taxon>Nepetoideae</taxon>
        <taxon>Elsholtzieae</taxon>
        <taxon>Perilla</taxon>
    </lineage>
</organism>
<dbReference type="InterPro" id="IPR004864">
    <property type="entry name" value="LEA_2"/>
</dbReference>
<keyword evidence="2 5" id="KW-0812">Transmembrane</keyword>
<keyword evidence="8" id="KW-1185">Reference proteome</keyword>
<keyword evidence="3 5" id="KW-1133">Transmembrane helix</keyword>
<sequence>MEKSWEQAPQSAAASDRLPSIIDEEKTAAAGALRKRNFLRCCSCAGALLFFVVILAGTLIFTVFRVRGPALSLNSFTLVKLELINGTNLPRRGSNATLNADVSMKNRNFVSFRHPITTSTIYYHGVAIGEVRAPAGNMPARRTTRMNVTADIIMDRVVAQPGFGSDMKSGSVQMSWYTRVGGRAKFFFITKHVTFKMNCTATVNVTAKALHKYKCKPTFKL</sequence>
<protein>
    <recommendedName>
        <fullName evidence="6">Late embryogenesis abundant protein LEA-2 subgroup domain-containing protein</fullName>
    </recommendedName>
</protein>
<dbReference type="Pfam" id="PF03168">
    <property type="entry name" value="LEA_2"/>
    <property type="match status" value="1"/>
</dbReference>
<evidence type="ECO:0000256" key="4">
    <source>
        <dbReference type="ARBA" id="ARBA00023136"/>
    </source>
</evidence>
<feature type="domain" description="Late embryogenesis abundant protein LEA-2 subgroup" evidence="6">
    <location>
        <begin position="102"/>
        <end position="199"/>
    </location>
</feature>
<evidence type="ECO:0000256" key="1">
    <source>
        <dbReference type="ARBA" id="ARBA00004167"/>
    </source>
</evidence>
<proteinExistence type="predicted"/>
<dbReference type="GO" id="GO:0098542">
    <property type="term" value="P:defense response to other organism"/>
    <property type="evidence" value="ECO:0007669"/>
    <property type="project" value="InterPro"/>
</dbReference>
<dbReference type="EMBL" id="SDAM02029557">
    <property type="protein sequence ID" value="KAH6756464.1"/>
    <property type="molecule type" value="Genomic_DNA"/>
</dbReference>
<evidence type="ECO:0000256" key="3">
    <source>
        <dbReference type="ARBA" id="ARBA00022989"/>
    </source>
</evidence>
<reference evidence="7 8" key="1">
    <citation type="journal article" date="2021" name="Nat. Commun.">
        <title>Incipient diploidization of the medicinal plant Perilla within 10,000 years.</title>
        <authorList>
            <person name="Zhang Y."/>
            <person name="Shen Q."/>
            <person name="Leng L."/>
            <person name="Zhang D."/>
            <person name="Chen S."/>
            <person name="Shi Y."/>
            <person name="Ning Z."/>
            <person name="Chen S."/>
        </authorList>
    </citation>
    <scope>NUCLEOTIDE SEQUENCE [LARGE SCALE GENOMIC DNA]</scope>
    <source>
        <strain evidence="8">cv. PC099</strain>
    </source>
</reference>
<feature type="transmembrane region" description="Helical" evidence="5">
    <location>
        <begin position="44"/>
        <end position="64"/>
    </location>
</feature>
<gene>
    <name evidence="7" type="ORF">C2S53_002465</name>
</gene>
<accession>A0AAD4IPH4</accession>
<dbReference type="PANTHER" id="PTHR31234">
    <property type="entry name" value="LATE EMBRYOGENESIS ABUNDANT (LEA) HYDROXYPROLINE-RICH GLYCOPROTEIN FAMILY"/>
    <property type="match status" value="1"/>
</dbReference>
<dbReference type="Proteomes" id="UP001190926">
    <property type="component" value="Unassembled WGS sequence"/>
</dbReference>